<reference evidence="2" key="4">
    <citation type="submission" date="2002-02" db="EMBL/GenBank/DDBJ databases">
        <authorList>
            <person name="Town C.D."/>
            <person name="Kaul S."/>
        </authorList>
    </citation>
    <scope>NUCLEOTIDE SEQUENCE</scope>
</reference>
<dbReference type="EMBL" id="AC006067">
    <property type="protein sequence ID" value="AAM15104.1"/>
    <property type="molecule type" value="Genomic_DNA"/>
</dbReference>
<reference evidence="2" key="2">
    <citation type="submission" date="2000-03" db="EMBL/GenBank/DDBJ databases">
        <authorList>
            <person name="Rounsley S.D."/>
            <person name="Lin X."/>
            <person name="Kaul S."/>
            <person name="Shea T.P."/>
            <person name="Fujii C.Y."/>
            <person name="Mason T.M."/>
            <person name="Shen M."/>
            <person name="Ronning C.M."/>
            <person name="Fraser C.M."/>
            <person name="Somerville C.R."/>
            <person name="Venter J.C."/>
        </authorList>
    </citation>
    <scope>NUCLEOTIDE SEQUENCE</scope>
</reference>
<dbReference type="EMBL" id="AC005398">
    <property type="protein sequence ID" value="AAM15051.1"/>
    <property type="molecule type" value="Genomic_DNA"/>
</dbReference>
<proteinExistence type="predicted"/>
<protein>
    <submittedName>
        <fullName evidence="2">Uncharacterized protein At2g14595</fullName>
    </submittedName>
</protein>
<dbReference type="InterPro" id="IPR004332">
    <property type="entry name" value="Transposase_MuDR"/>
</dbReference>
<organism evidence="2">
    <name type="scientific">Arabidopsis thaliana</name>
    <name type="common">Mouse-ear cress</name>
    <dbReference type="NCBI Taxonomy" id="3702"/>
    <lineage>
        <taxon>Eukaryota</taxon>
        <taxon>Viridiplantae</taxon>
        <taxon>Streptophyta</taxon>
        <taxon>Embryophyta</taxon>
        <taxon>Tracheophyta</taxon>
        <taxon>Spermatophyta</taxon>
        <taxon>Magnoliopsida</taxon>
        <taxon>eudicotyledons</taxon>
        <taxon>Gunneridae</taxon>
        <taxon>Pentapetalae</taxon>
        <taxon>rosids</taxon>
        <taxon>malvids</taxon>
        <taxon>Brassicales</taxon>
        <taxon>Brassicaceae</taxon>
        <taxon>Camelineae</taxon>
        <taxon>Arabidopsis</taxon>
    </lineage>
</organism>
<feature type="domain" description="Transposase MuDR plant" evidence="1">
    <location>
        <begin position="34"/>
        <end position="97"/>
    </location>
</feature>
<evidence type="ECO:0000313" key="3">
    <source>
        <dbReference type="EMBL" id="AAM15104.1"/>
    </source>
</evidence>
<dbReference type="PANTHER" id="PTHR31973">
    <property type="entry name" value="POLYPROTEIN, PUTATIVE-RELATED"/>
    <property type="match status" value="1"/>
</dbReference>
<reference evidence="3" key="3">
    <citation type="submission" date="2000-03" db="EMBL/GenBank/DDBJ databases">
        <authorList>
            <person name="Lin X."/>
            <person name="Kaul S."/>
            <person name="Shea T.P."/>
            <person name="Fujii C.Y."/>
            <person name="Shen M."/>
            <person name="VanAken S.E."/>
            <person name="Barnstead M.E."/>
            <person name="Mason T.M."/>
            <person name="Bowman C.L."/>
            <person name="Ronning C.M."/>
            <person name="Benito M.-I."/>
            <person name="Carrera A.J."/>
            <person name="Creasy T.H."/>
            <person name="Buell C.R."/>
            <person name="Town C.D."/>
            <person name="Nierman W.C."/>
            <person name="Fraser C.M."/>
            <person name="Venter J.C."/>
        </authorList>
    </citation>
    <scope>NUCLEOTIDE SEQUENCE</scope>
</reference>
<sequence>MADIYLKETPVPTVLYDEDAPPYFDDPGEEGDNIFIGRLFKNKEDCATKLAIHAIRRKFHFIYAKSYPNILLAACVSHTCPWRIYATKMEDSERFEIKCATQQHTCSVDARGDFHKQASTAVIGKLMRTKYLGVGRGSRPNELRKMLPMDNAMGSAMGSYALIKPYFKLLLETNPNSLVALDTEKDNQGVERFRYLFFALAATNDYAWTWFMERLTDTIPDDPDLVFVSDRHSSIYASIRKVYLMSSHAACVVHLKRNISQNNVLTMARDYPVNLLLETLRTTLVTWFALRQEAAQLEGNHLPSNVNEMVIEIFEKEQAAAIKEAIRVETMVGVRYTVPYLRLAYKGIIIPVPDMDTLTPSPNDVGGGKLAHLTFVGHLKGR</sequence>
<name>Q8RUJ9_ARATH</name>
<evidence type="ECO:0000259" key="1">
    <source>
        <dbReference type="Pfam" id="PF03108"/>
    </source>
</evidence>
<dbReference type="PANTHER" id="PTHR31973:SF187">
    <property type="entry name" value="MUTATOR TRANSPOSASE MUDRA PROTEIN"/>
    <property type="match status" value="1"/>
</dbReference>
<accession>Q8RUJ9</accession>
<gene>
    <name evidence="2" type="ordered locus">At2g14595</name>
</gene>
<dbReference type="AlphaFoldDB" id="Q8RUJ9"/>
<evidence type="ECO:0000313" key="2">
    <source>
        <dbReference type="EMBL" id="AAM15051.1"/>
    </source>
</evidence>
<reference key="1">
    <citation type="journal article" date="1999" name="Nature">
        <title>Sequence and analysis of chromosome 2 of the plant Arabidopsis thaliana.</title>
        <authorList>
            <person name="Lin X."/>
            <person name="Kaul S."/>
            <person name="Rounsley S."/>
            <person name="Shea T.P."/>
            <person name="Benito M.I."/>
            <person name="Town C.D."/>
            <person name="Fujii C.Y."/>
            <person name="Mason T."/>
            <person name="Bowman C.L."/>
            <person name="Barnstead M."/>
            <person name="Feldblyum T.V."/>
            <person name="Buell C.R."/>
            <person name="Ketchum K.A."/>
            <person name="Lee J."/>
            <person name="Ronning C.M."/>
            <person name="Koo H.L."/>
            <person name="Moffat K.S."/>
            <person name="Cronin L.A."/>
            <person name="Shen M."/>
            <person name="Pai G."/>
            <person name="Van Aken S."/>
            <person name="Umayam L."/>
            <person name="Tallon L.J."/>
            <person name="Gill J.E."/>
            <person name="Adams M.D."/>
            <person name="Carrera A.J."/>
            <person name="Creasy T.H."/>
            <person name="Goodman H.M."/>
            <person name="Somerville C.R."/>
            <person name="Copenhaver G.P."/>
            <person name="Preuss D."/>
            <person name="Nierman W.C."/>
            <person name="White O."/>
            <person name="Eisen J.A."/>
            <person name="Salzberg S.L."/>
            <person name="Fraser C.M."/>
            <person name="Venter J.C."/>
        </authorList>
    </citation>
    <scope>NUCLEOTIDE SEQUENCE [LARGE SCALE GENOMIC DNA]</scope>
    <source>
        <strain>cv. Columbia</strain>
    </source>
</reference>
<dbReference type="Pfam" id="PF03108">
    <property type="entry name" value="DBD_Tnp_Mut"/>
    <property type="match status" value="1"/>
</dbReference>